<evidence type="ECO:0000313" key="2">
    <source>
        <dbReference type="EMBL" id="GCE01581.1"/>
    </source>
</evidence>
<dbReference type="EMBL" id="BIFH01000050">
    <property type="protein sequence ID" value="GCE01581.1"/>
    <property type="molecule type" value="Genomic_DNA"/>
</dbReference>
<evidence type="ECO:0000256" key="1">
    <source>
        <dbReference type="SAM" id="MobiDB-lite"/>
    </source>
</evidence>
<protein>
    <submittedName>
        <fullName evidence="2">Uncharacterized protein</fullName>
    </submittedName>
</protein>
<name>A0A401Z406_9ACTN</name>
<feature type="region of interest" description="Disordered" evidence="1">
    <location>
        <begin position="67"/>
        <end position="89"/>
    </location>
</feature>
<keyword evidence="3" id="KW-1185">Reference proteome</keyword>
<reference evidence="2 3" key="1">
    <citation type="submission" date="2018-12" db="EMBL/GenBank/DDBJ databases">
        <title>Draft genome sequence of Embleya hyalina NBRC 13850T.</title>
        <authorList>
            <person name="Komaki H."/>
            <person name="Hosoyama A."/>
            <person name="Kimura A."/>
            <person name="Ichikawa N."/>
            <person name="Tamura T."/>
        </authorList>
    </citation>
    <scope>NUCLEOTIDE SEQUENCE [LARGE SCALE GENOMIC DNA]</scope>
    <source>
        <strain evidence="2 3">NBRC 13850</strain>
    </source>
</reference>
<accession>A0A401Z406</accession>
<comment type="caution">
    <text evidence="2">The sequence shown here is derived from an EMBL/GenBank/DDBJ whole genome shotgun (WGS) entry which is preliminary data.</text>
</comment>
<organism evidence="2 3">
    <name type="scientific">Embleya hyalina</name>
    <dbReference type="NCBI Taxonomy" id="516124"/>
    <lineage>
        <taxon>Bacteria</taxon>
        <taxon>Bacillati</taxon>
        <taxon>Actinomycetota</taxon>
        <taxon>Actinomycetes</taxon>
        <taxon>Kitasatosporales</taxon>
        <taxon>Streptomycetaceae</taxon>
        <taxon>Embleya</taxon>
    </lineage>
</organism>
<dbReference type="AlphaFoldDB" id="A0A401Z406"/>
<gene>
    <name evidence="2" type="ORF">EHYA_09347</name>
</gene>
<feature type="compositionally biased region" description="Basic and acidic residues" evidence="1">
    <location>
        <begin position="79"/>
        <end position="88"/>
    </location>
</feature>
<feature type="region of interest" description="Disordered" evidence="1">
    <location>
        <begin position="41"/>
        <end position="60"/>
    </location>
</feature>
<evidence type="ECO:0000313" key="3">
    <source>
        <dbReference type="Proteomes" id="UP000286931"/>
    </source>
</evidence>
<dbReference type="Proteomes" id="UP000286931">
    <property type="component" value="Unassembled WGS sequence"/>
</dbReference>
<feature type="compositionally biased region" description="Low complexity" evidence="1">
    <location>
        <begin position="67"/>
        <end position="77"/>
    </location>
</feature>
<sequence length="108" mass="11583">MQRPRGTCGVCGRRVALTESHDVWRHDDPTHARRLAGAPISCRGSWTPATEAPDVDGPRQLDLLPLADFAPAEPADAGPEERGERDQALVDVAPLELFPTTATADSDS</sequence>
<proteinExistence type="predicted"/>